<evidence type="ECO:0000259" key="1">
    <source>
        <dbReference type="SMART" id="SM00065"/>
    </source>
</evidence>
<protein>
    <submittedName>
        <fullName evidence="2">GAF domain-containing protein</fullName>
    </submittedName>
</protein>
<reference evidence="2 3" key="1">
    <citation type="journal article" date="2013" name="Genome Announc.">
        <title>Draft Genome Sequence of Desulfotignum phosphitoxidans DSM 13687 Strain FiPS-3.</title>
        <authorList>
            <person name="Poehlein A."/>
            <person name="Daniel R."/>
            <person name="Simeonova D.D."/>
        </authorList>
    </citation>
    <scope>NUCLEOTIDE SEQUENCE [LARGE SCALE GENOMIC DNA]</scope>
    <source>
        <strain evidence="2 3">DSM 13687</strain>
    </source>
</reference>
<dbReference type="OrthoDB" id="627374at2"/>
<dbReference type="Gene3D" id="3.30.450.40">
    <property type="match status" value="1"/>
</dbReference>
<keyword evidence="3" id="KW-1185">Reference proteome</keyword>
<dbReference type="Pfam" id="PF13185">
    <property type="entry name" value="GAF_2"/>
    <property type="match status" value="1"/>
</dbReference>
<gene>
    <name evidence="2" type="ORF">Dpo_12c00610</name>
</gene>
<dbReference type="RefSeq" id="WP_006968221.1">
    <property type="nucleotide sequence ID" value="NZ_APJX01000012.1"/>
</dbReference>
<sequence length="769" mass="86787">MILSDCVQARSMLSLAPLLTFWKTELIPRCPHMADLFDGIMERLPLSLKGDIQDISALAEYPDIVHTLMTAVVSPASYDRELTAAFAPCSFEGFYATPGFQHLFLDRGHALKPTLKEKFDSDMDQRFLSVYYLVLERIYGFSGPLLSNLHTRVLTDEKTGLDRYYEEVPDYRFVDLTPVGVPRPLSEADHEWILDHLADQVQLARLIDLSQFEFRGFVIIRVQDVTEKAILSALERDLVDENSIFASPGIQQIESRLQSLFRRPDLGVSISSLKGDQVMVTKNDHHSKVDCLFLNSHHFCLKDLEGSVWMTAAQGDAVFRVADLSKKQPLIHAESEAVTAGIRSMLLSPLVYQGQRIGLLEVFSPHPHDFGPFEAILMSQVTPLFAVALKRGQDELTKQVQTVIKAQCTAVHPSVEWRFEKAALAHLDALRRGKRSPRMEDIVFKDVVPFYGQSDVRGSSRARNQGIQQDLTRQLTLALDIMTSAAAARPWPLLRQYVFRIETLLTALSGGMTSSHESSVFSLLNQEVTETFDSLKGIAGDLDEKIHGYCQEVDPVSGMIHHRQKEYEDSVSALNSGLSAYLEQEDAKIQQAFPHYFEKRRTDGVDYMMYIGAAMMETGTLPSFHIRDMTLWQIMAARGMALCTEKIKPDLKIPLDTCHLILVNHTPLSIRFRYDEKRFDVDGAYDVRHEIIKSRLDKALIKGTGERLTQPGRIAVVYATPNEEKEIVQHIRFLTDQGKLENDLERLDLADMPDVMGLKAFRVGVTLSA</sequence>
<dbReference type="SUPFAM" id="SSF55781">
    <property type="entry name" value="GAF domain-like"/>
    <property type="match status" value="1"/>
</dbReference>
<evidence type="ECO:0000313" key="3">
    <source>
        <dbReference type="Proteomes" id="UP000014216"/>
    </source>
</evidence>
<dbReference type="AlphaFoldDB" id="S0FRT7"/>
<dbReference type="EMBL" id="APJX01000012">
    <property type="protein sequence ID" value="EMS77783.1"/>
    <property type="molecule type" value="Genomic_DNA"/>
</dbReference>
<dbReference type="PATRIC" id="fig|1286635.3.peg.4242"/>
<comment type="caution">
    <text evidence="2">The sequence shown here is derived from an EMBL/GenBank/DDBJ whole genome shotgun (WGS) entry which is preliminary data.</text>
</comment>
<dbReference type="SMART" id="SM00065">
    <property type="entry name" value="GAF"/>
    <property type="match status" value="1"/>
</dbReference>
<name>S0FRT7_9BACT</name>
<organism evidence="2 3">
    <name type="scientific">Desulfotignum phosphitoxidans DSM 13687</name>
    <dbReference type="NCBI Taxonomy" id="1286635"/>
    <lineage>
        <taxon>Bacteria</taxon>
        <taxon>Pseudomonadati</taxon>
        <taxon>Thermodesulfobacteriota</taxon>
        <taxon>Desulfobacteria</taxon>
        <taxon>Desulfobacterales</taxon>
        <taxon>Desulfobacteraceae</taxon>
        <taxon>Desulfotignum</taxon>
    </lineage>
</organism>
<evidence type="ECO:0000313" key="2">
    <source>
        <dbReference type="EMBL" id="EMS77783.1"/>
    </source>
</evidence>
<dbReference type="InterPro" id="IPR003018">
    <property type="entry name" value="GAF"/>
</dbReference>
<accession>S0FRT7</accession>
<dbReference type="InterPro" id="IPR029016">
    <property type="entry name" value="GAF-like_dom_sf"/>
</dbReference>
<dbReference type="Proteomes" id="UP000014216">
    <property type="component" value="Unassembled WGS sequence"/>
</dbReference>
<proteinExistence type="predicted"/>
<feature type="domain" description="GAF" evidence="1">
    <location>
        <begin position="252"/>
        <end position="399"/>
    </location>
</feature>